<dbReference type="SUPFAM" id="SSF51182">
    <property type="entry name" value="RmlC-like cupins"/>
    <property type="match status" value="1"/>
</dbReference>
<dbReference type="SMART" id="SM00835">
    <property type="entry name" value="Cupin_1"/>
    <property type="match status" value="1"/>
</dbReference>
<organism evidence="2">
    <name type="scientific">Populus alba</name>
    <name type="common">White poplar</name>
    <dbReference type="NCBI Taxonomy" id="43335"/>
    <lineage>
        <taxon>Eukaryota</taxon>
        <taxon>Viridiplantae</taxon>
        <taxon>Streptophyta</taxon>
        <taxon>Embryophyta</taxon>
        <taxon>Tracheophyta</taxon>
        <taxon>Spermatophyta</taxon>
        <taxon>Magnoliopsida</taxon>
        <taxon>eudicotyledons</taxon>
        <taxon>Gunneridae</taxon>
        <taxon>Pentapetalae</taxon>
        <taxon>rosids</taxon>
        <taxon>fabids</taxon>
        <taxon>Malpighiales</taxon>
        <taxon>Salicaceae</taxon>
        <taxon>Saliceae</taxon>
        <taxon>Populus</taxon>
    </lineage>
</organism>
<dbReference type="Gene3D" id="2.60.120.10">
    <property type="entry name" value="Jelly Rolls"/>
    <property type="match status" value="2"/>
</dbReference>
<accession>A0A4U5QFX5</accession>
<gene>
    <name evidence="2" type="ORF">D5086_0000094900</name>
</gene>
<dbReference type="InterPro" id="IPR011051">
    <property type="entry name" value="RmlC_Cupin_sf"/>
</dbReference>
<evidence type="ECO:0000259" key="1">
    <source>
        <dbReference type="SMART" id="SM00835"/>
    </source>
</evidence>
<dbReference type="AlphaFoldDB" id="A0A4U5QFX5"/>
<evidence type="ECO:0000313" key="2">
    <source>
        <dbReference type="EMBL" id="TKS09363.1"/>
    </source>
</evidence>
<dbReference type="InterPro" id="IPR006045">
    <property type="entry name" value="Cupin_1"/>
</dbReference>
<protein>
    <recommendedName>
        <fullName evidence="1">Cupin type-1 domain-containing protein</fullName>
    </recommendedName>
</protein>
<dbReference type="STRING" id="43335.A0A4U5QFX5"/>
<sequence>MDMAGDPDIVSDCLVPLNATKVGGTVFTFTVGAPLPTAFTVSKVSAAEFPARIGQSVSCAVLQFPAGTTNPPHTHPRSTEYDSLTHYRVEGLVHFQYRVDAQEPALAISAFVSASAGTVSIPTTLFAAGIDDNILAKAIKTGVATILASRSGLAPTP</sequence>
<dbReference type="EMBL" id="RCHU01000274">
    <property type="protein sequence ID" value="TKS09363.1"/>
    <property type="molecule type" value="Genomic_DNA"/>
</dbReference>
<feature type="domain" description="Cupin type-1" evidence="1">
    <location>
        <begin position="29"/>
        <end position="147"/>
    </location>
</feature>
<dbReference type="InterPro" id="IPR014710">
    <property type="entry name" value="RmlC-like_jellyroll"/>
</dbReference>
<dbReference type="PANTHER" id="PTHR31238">
    <property type="entry name" value="GERMIN-LIKE PROTEIN SUBFAMILY 3 MEMBER 3"/>
    <property type="match status" value="1"/>
</dbReference>
<proteinExistence type="predicted"/>
<reference evidence="2" key="1">
    <citation type="submission" date="2018-10" db="EMBL/GenBank/DDBJ databases">
        <title>Population genomic analysis revealed the cold adaptation of white poplar.</title>
        <authorList>
            <person name="Liu Y.-J."/>
        </authorList>
    </citation>
    <scope>NUCLEOTIDE SEQUENCE [LARGE SCALE GENOMIC DNA]</scope>
    <source>
        <strain evidence="2">PAL-ZL1</strain>
    </source>
</reference>
<name>A0A4U5QFX5_POPAL</name>
<comment type="caution">
    <text evidence="2">The sequence shown here is derived from an EMBL/GenBank/DDBJ whole genome shotgun (WGS) entry which is preliminary data.</text>
</comment>